<feature type="domain" description="Cytochrome c" evidence="10">
    <location>
        <begin position="951"/>
        <end position="1077"/>
    </location>
</feature>
<sequence length="2009" mass="213219">MASRRILTASAACLALCGAAAMAAEGPGLENRDFPPAQVGTILSHVDTGAAISGVAMHRGYLIVPMGADHGGGQGAGCLTVFDVSNLSAPVEVFDSRDEPARYQTSSSPDYFGDFAEMHHLSISGDRILVAERHGASGGFSILDMSPLYDESPATKPGIVSRYIFPGGSPPSNYDGFSFAPAWQGSRYVYAPTGSGGLYVVDTSDPEEPVLIRHMPRSALANMTLRSATAIGNLLILNSAAVETSFTALVMDISDPADPKQISSFGGPLGYQGFVYGGSFYGAGKPIVRHDFSNPQNVVATTLASGSVLNQLDRQEYGFGKDENIFIGHYPGSTKWRITGNTATFVNRIDSGIVPADDHAFLTPLGNAVAITTDHNNPRKLIFGLHDAVKDSRPPVPNFHSPSANATNVSLTSRIGVCFTDYIDAGSLDTTSFRVRVIGQQASIPGSVGVKEGIVNFVPAANLLPNTTYEVFLQGNGIRDYSGNAVPSDTIVFRFSTGQAVSEYSTIVETAAPAVMGSTVNMHLAVNNIGGQSLEHSWDFGDGSPATTYSTAVDASHTYSTPGNHLVTVRTRMAGQTYATAVSNVQVIHRPIPAQAPARSSTIAMDAVNGKVWTVNPDNGSISGILTSDNTRAHEIPVGSDPKSLALGPDNRLWIANKESSTLSVVNRATGAVVATHPLPPGSAPHGIVVHPSQPRAYVCLEGRREVVEIDTASGVVLRTVATLEWPRSLALDPIGGTLWVGHFISPEDAGKVTAVDLAGFTAATVVDLAPVMDEDTASGGMGLPNYLGSLAISPDYSHLYVPAKKDNVFRGTRRNGLDLTFEHTVRSMASSIDLQARTETASRRLDFDNSDFVTALAYSPQGNQVFFASSGSSFIWVIDAYGGGAPYSIGTGGLAPDGLAVSPDGSRLYVHNFMSRTVTVLATSTVCAGFCGSSPLKAVVPTVTTDALAADVLRGKQIFYNTEDPRLASDSYMSCASCHLDGGHDGRVWDFSGMGEGFRNTIDLNGRGLGHGPLHWTANFDEAHDFEGQIRDLSGGTGLMKNSDFHGGTLSRPLGQSKAGYSSDLDALAAYVQSLTTVGRSPYREAGGSLSADAVLGREIFRQENCASCHSGSTFTDSASLTRHDVGTLGVNSGERLGGELDGLDTPTLRGLWKTAPYLHDGSAATLREVLVDRDISGRHANLFHRSSAEIDQLVAYLLQIDDLETSAPGSTVNQPPVITSLPKQVSSVQQPVNLQVVASDPDGGALTYHAMGLPDGLWIDESTGAISGAPSMVAGFTAHVSVRDAAGASATMSFAWDVLTYSSVPVMAPAVAGEFRYVKFVSLSTHDNSLWTVVSEFNVLDGNLQAMNRAGWSVTADSEETAQENGRATRAFDGQTNTFWHTRWSGGNPPPHPHHLIIDMLTTRSVGGFSIAPRQDAAGGRVRDWEFYGSNDGTTWTPVSTGSLANTASTQAVETLIQDEQEVEKFRYVKFEALTPHEDYLWAVVSEFNVLDARGLSMNRTGWAITTDSEETAQENGRATRAFDGQGGTFWHTRWSGDNLPGYPHHLTIDMLSPRHVGGFSIAPRQDSATGRVRTWRFHGSHDGSTWKLLGEGSLSSIFETQNRYVSGTRGHATWETWSNVTGALTADARYPEFPNSMQLRSSFEAPANAGNNFGSRMRAYLTPPVTGSYRLWISGDDEAVLRMSPTYEESRAMEIASVPSATNPREWGRFPVQQSAPVNLVAGRLYYIEALHRDGTGNDHLAVAWTGPGTTTPTVIAGQHLMPVGPVPGPQMLSAPDVSPVFVVAEGLPAGTAVGSIQASGGPFVYQITGGNAAGKFAINSATGAITLAGELDYETTPQHLLTALATGASGEAISFHITVTVANRIETNEEAVRLALTGPGGAFEGHGNPALIGFASDPDGDGIANAFEVLFGNDAGASDALRPIRFVPVEVGGETRMAYEFQVAASATEVLEFRCMGSSDLQSWTRLAAEPQIIAEANDLRTYRVVDDVPLSDGGRRMMRISLEP</sequence>
<dbReference type="InterPro" id="IPR014755">
    <property type="entry name" value="Cu-Rt/internalin_Ig-like"/>
</dbReference>
<keyword evidence="2 5" id="KW-0479">Metal-binding</keyword>
<dbReference type="InterPro" id="IPR037524">
    <property type="entry name" value="PA14/GLEYA"/>
</dbReference>
<dbReference type="Pfam" id="PF13205">
    <property type="entry name" value="Big_5"/>
    <property type="match status" value="1"/>
</dbReference>
<dbReference type="InterPro" id="IPR015919">
    <property type="entry name" value="Cadherin-like_sf"/>
</dbReference>
<dbReference type="InterPro" id="IPR015943">
    <property type="entry name" value="WD40/YVTN_repeat-like_dom_sf"/>
</dbReference>
<dbReference type="Pfam" id="PF05345">
    <property type="entry name" value="He_PIG"/>
    <property type="match status" value="1"/>
</dbReference>
<dbReference type="CDD" id="cd00146">
    <property type="entry name" value="PKD"/>
    <property type="match status" value="1"/>
</dbReference>
<dbReference type="SUPFAM" id="SSF49313">
    <property type="entry name" value="Cadherin-like"/>
    <property type="match status" value="2"/>
</dbReference>
<feature type="domain" description="PA14" evidence="11">
    <location>
        <begin position="1610"/>
        <end position="1762"/>
    </location>
</feature>
<dbReference type="InterPro" id="IPR036909">
    <property type="entry name" value="Cyt_c-like_dom_sf"/>
</dbReference>
<dbReference type="InterPro" id="IPR008979">
    <property type="entry name" value="Galactose-bd-like_sf"/>
</dbReference>
<feature type="signal peptide" evidence="6">
    <location>
        <begin position="1"/>
        <end position="23"/>
    </location>
</feature>
<dbReference type="PANTHER" id="PTHR47197:SF3">
    <property type="entry name" value="DIHYDRO-HEME D1 DEHYDROGENASE"/>
    <property type="match status" value="1"/>
</dbReference>
<evidence type="ECO:0000259" key="7">
    <source>
        <dbReference type="PROSITE" id="PS50022"/>
    </source>
</evidence>
<accession>A0ABT3FRY2</accession>
<dbReference type="Gene3D" id="2.130.10.10">
    <property type="entry name" value="YVTN repeat-like/Quinoprotein amine dehydrogenase"/>
    <property type="match status" value="2"/>
</dbReference>
<dbReference type="PANTHER" id="PTHR47197">
    <property type="entry name" value="PROTEIN NIRF"/>
    <property type="match status" value="1"/>
</dbReference>
<keyword evidence="4 5" id="KW-0408">Iron</keyword>
<dbReference type="PROSITE" id="PS50022">
    <property type="entry name" value="FA58C_3"/>
    <property type="match status" value="2"/>
</dbReference>
<keyword evidence="3 6" id="KW-0732">Signal</keyword>
<dbReference type="Gene3D" id="2.60.120.260">
    <property type="entry name" value="Galactose-binding domain-like"/>
    <property type="match status" value="2"/>
</dbReference>
<evidence type="ECO:0000259" key="10">
    <source>
        <dbReference type="PROSITE" id="PS51007"/>
    </source>
</evidence>
<feature type="chain" id="PRO_5046192270" evidence="6">
    <location>
        <begin position="24"/>
        <end position="2009"/>
    </location>
</feature>
<dbReference type="InterPro" id="IPR000601">
    <property type="entry name" value="PKD_dom"/>
</dbReference>
<keyword evidence="1 5" id="KW-0349">Heme</keyword>
<proteinExistence type="predicted"/>
<dbReference type="Pfam" id="PF21419">
    <property type="entry name" value="RoxA-like_Cyt-c"/>
    <property type="match status" value="1"/>
</dbReference>
<feature type="domain" description="F5/8 type C" evidence="7">
    <location>
        <begin position="1506"/>
        <end position="1602"/>
    </location>
</feature>
<dbReference type="Pfam" id="PF00801">
    <property type="entry name" value="PKD"/>
    <property type="match status" value="1"/>
</dbReference>
<evidence type="ECO:0000256" key="4">
    <source>
        <dbReference type="ARBA" id="ARBA00023004"/>
    </source>
</evidence>
<keyword evidence="13" id="KW-1185">Reference proteome</keyword>
<dbReference type="PROSITE" id="PS50093">
    <property type="entry name" value="PKD"/>
    <property type="match status" value="1"/>
</dbReference>
<dbReference type="SUPFAM" id="SSF46626">
    <property type="entry name" value="Cytochrome c"/>
    <property type="match status" value="2"/>
</dbReference>
<evidence type="ECO:0000259" key="11">
    <source>
        <dbReference type="PROSITE" id="PS51820"/>
    </source>
</evidence>
<dbReference type="SMART" id="SM00089">
    <property type="entry name" value="PKD"/>
    <property type="match status" value="1"/>
</dbReference>
<evidence type="ECO:0000259" key="8">
    <source>
        <dbReference type="PROSITE" id="PS50093"/>
    </source>
</evidence>
<feature type="domain" description="Cytochrome c" evidence="10">
    <location>
        <begin position="1093"/>
        <end position="1203"/>
    </location>
</feature>
<evidence type="ECO:0000256" key="5">
    <source>
        <dbReference type="PROSITE-ProRule" id="PRU00433"/>
    </source>
</evidence>
<dbReference type="Gene3D" id="2.60.40.10">
    <property type="entry name" value="Immunoglobulins"/>
    <property type="match status" value="2"/>
</dbReference>
<dbReference type="PROSITE" id="PS51820">
    <property type="entry name" value="PA14"/>
    <property type="match status" value="1"/>
</dbReference>
<evidence type="ECO:0000313" key="13">
    <source>
        <dbReference type="Proteomes" id="UP001207930"/>
    </source>
</evidence>
<dbReference type="Proteomes" id="UP001207930">
    <property type="component" value="Unassembled WGS sequence"/>
</dbReference>
<feature type="domain" description="PKD" evidence="8">
    <location>
        <begin position="531"/>
        <end position="587"/>
    </location>
</feature>
<evidence type="ECO:0000256" key="1">
    <source>
        <dbReference type="ARBA" id="ARBA00022617"/>
    </source>
</evidence>
<dbReference type="CDD" id="cd11304">
    <property type="entry name" value="Cadherin_repeat"/>
    <property type="match status" value="1"/>
</dbReference>
<name>A0ABT3FRY2_9BACT</name>
<dbReference type="InterPro" id="IPR011045">
    <property type="entry name" value="N2O_reductase_N"/>
</dbReference>
<dbReference type="Gene3D" id="1.10.760.10">
    <property type="entry name" value="Cytochrome c-like domain"/>
    <property type="match status" value="2"/>
</dbReference>
<gene>
    <name evidence="12" type="ORF">OKA04_16535</name>
</gene>
<dbReference type="InterPro" id="IPR051200">
    <property type="entry name" value="Host-pathogen_enzymatic-act"/>
</dbReference>
<dbReference type="Gene3D" id="2.60.40.60">
    <property type="entry name" value="Cadherins"/>
    <property type="match status" value="1"/>
</dbReference>
<dbReference type="InterPro" id="IPR032812">
    <property type="entry name" value="SbsA_Ig"/>
</dbReference>
<dbReference type="SUPFAM" id="SSF50974">
    <property type="entry name" value="Nitrous oxide reductase, N-terminal domain"/>
    <property type="match status" value="1"/>
</dbReference>
<comment type="caution">
    <text evidence="12">The sequence shown here is derived from an EMBL/GenBank/DDBJ whole genome shotgun (WGS) entry which is preliminary data.</text>
</comment>
<protein>
    <submittedName>
        <fullName evidence="12">Discoidin domain-containing protein</fullName>
    </submittedName>
</protein>
<organism evidence="12 13">
    <name type="scientific">Luteolibacter flavescens</name>
    <dbReference type="NCBI Taxonomy" id="1859460"/>
    <lineage>
        <taxon>Bacteria</taxon>
        <taxon>Pseudomonadati</taxon>
        <taxon>Verrucomicrobiota</taxon>
        <taxon>Verrucomicrobiia</taxon>
        <taxon>Verrucomicrobiales</taxon>
        <taxon>Verrucomicrobiaceae</taxon>
        <taxon>Luteolibacter</taxon>
    </lineage>
</organism>
<evidence type="ECO:0000256" key="2">
    <source>
        <dbReference type="ARBA" id="ARBA00022723"/>
    </source>
</evidence>
<dbReference type="InterPro" id="IPR000421">
    <property type="entry name" value="FA58C"/>
</dbReference>
<dbReference type="InterPro" id="IPR022409">
    <property type="entry name" value="PKD/Chitinase_dom"/>
</dbReference>
<dbReference type="InterPro" id="IPR013211">
    <property type="entry name" value="LVIVD"/>
</dbReference>
<reference evidence="12 13" key="1">
    <citation type="submission" date="2022-10" db="EMBL/GenBank/DDBJ databases">
        <title>Luteolibacter flavescens strain MCCC 1K03193, whole genome shotgun sequencing project.</title>
        <authorList>
            <person name="Zhao G."/>
            <person name="Shen L."/>
        </authorList>
    </citation>
    <scope>NUCLEOTIDE SEQUENCE [LARGE SCALE GENOMIC DNA]</scope>
    <source>
        <strain evidence="12 13">MCCC 1K03193</strain>
    </source>
</reference>
<dbReference type="InterPro" id="IPR009056">
    <property type="entry name" value="Cyt_c-like_dom"/>
</dbReference>
<dbReference type="PROSITE" id="PS51007">
    <property type="entry name" value="CYTC"/>
    <property type="match status" value="2"/>
</dbReference>
<dbReference type="EMBL" id="JAPDDS010000009">
    <property type="protein sequence ID" value="MCW1886347.1"/>
    <property type="molecule type" value="Genomic_DNA"/>
</dbReference>
<dbReference type="SUPFAM" id="SSF49785">
    <property type="entry name" value="Galactose-binding domain-like"/>
    <property type="match status" value="2"/>
</dbReference>
<evidence type="ECO:0000313" key="12">
    <source>
        <dbReference type="EMBL" id="MCW1886347.1"/>
    </source>
</evidence>
<feature type="domain" description="Cadherin" evidence="9">
    <location>
        <begin position="1787"/>
        <end position="1876"/>
    </location>
</feature>
<evidence type="ECO:0000259" key="9">
    <source>
        <dbReference type="PROSITE" id="PS50268"/>
    </source>
</evidence>
<evidence type="ECO:0000256" key="3">
    <source>
        <dbReference type="ARBA" id="ARBA00022729"/>
    </source>
</evidence>
<dbReference type="Pfam" id="PF08309">
    <property type="entry name" value="LVIVD"/>
    <property type="match status" value="2"/>
</dbReference>
<dbReference type="Gene3D" id="2.60.40.1220">
    <property type="match status" value="1"/>
</dbReference>
<dbReference type="SUPFAM" id="SSF49299">
    <property type="entry name" value="PKD domain"/>
    <property type="match status" value="1"/>
</dbReference>
<dbReference type="InterPro" id="IPR035986">
    <property type="entry name" value="PKD_dom_sf"/>
</dbReference>
<dbReference type="InterPro" id="IPR002126">
    <property type="entry name" value="Cadherin-like_dom"/>
</dbReference>
<dbReference type="PROSITE" id="PS50268">
    <property type="entry name" value="CADHERIN_2"/>
    <property type="match status" value="1"/>
</dbReference>
<dbReference type="InterPro" id="IPR013783">
    <property type="entry name" value="Ig-like_fold"/>
</dbReference>
<dbReference type="InterPro" id="IPR011658">
    <property type="entry name" value="PA14_dom"/>
</dbReference>
<dbReference type="RefSeq" id="WP_264502303.1">
    <property type="nucleotide sequence ID" value="NZ_JAPDDS010000009.1"/>
</dbReference>
<dbReference type="Pfam" id="PF00028">
    <property type="entry name" value="Cadherin"/>
    <property type="match status" value="1"/>
</dbReference>
<evidence type="ECO:0000256" key="6">
    <source>
        <dbReference type="SAM" id="SignalP"/>
    </source>
</evidence>
<dbReference type="Pfam" id="PF00754">
    <property type="entry name" value="F5_F8_type_C"/>
    <property type="match status" value="2"/>
</dbReference>
<feature type="domain" description="F5/8 type C" evidence="7">
    <location>
        <begin position="1334"/>
        <end position="1495"/>
    </location>
</feature>
<dbReference type="Pfam" id="PF07691">
    <property type="entry name" value="PA14"/>
    <property type="match status" value="1"/>
</dbReference>